<evidence type="ECO:0000313" key="2">
    <source>
        <dbReference type="EMBL" id="KAG9463089.1"/>
    </source>
</evidence>
<comment type="caution">
    <text evidence="2">The sequence shown here is derived from an EMBL/GenBank/DDBJ whole genome shotgun (WGS) entry which is preliminary data.</text>
</comment>
<dbReference type="Proteomes" id="UP000770717">
    <property type="component" value="Unassembled WGS sequence"/>
</dbReference>
<sequence>MKAAFALLLVALSCYFGTGNTGGVSTSPIPIYCLQKLIRVDIPLSLQKLQELLCMFCKAKVRTCSVQALYINLFLIMKLNNSHIQYIVIIYIYTSSNVV</sequence>
<evidence type="ECO:0000313" key="3">
    <source>
        <dbReference type="Proteomes" id="UP000770717"/>
    </source>
</evidence>
<dbReference type="EMBL" id="WNTK01008131">
    <property type="protein sequence ID" value="KAG9463089.1"/>
    <property type="molecule type" value="Genomic_DNA"/>
</dbReference>
<name>A0A8J6E7J8_ELECQ</name>
<keyword evidence="1" id="KW-0732">Signal</keyword>
<feature type="signal peptide" evidence="1">
    <location>
        <begin position="1"/>
        <end position="19"/>
    </location>
</feature>
<dbReference type="AlphaFoldDB" id="A0A8J6E7J8"/>
<reference evidence="2" key="1">
    <citation type="thesis" date="2020" institute="ProQuest LLC" country="789 East Eisenhower Parkway, Ann Arbor, MI, USA">
        <title>Comparative Genomics and Chromosome Evolution.</title>
        <authorList>
            <person name="Mudd A.B."/>
        </authorList>
    </citation>
    <scope>NUCLEOTIDE SEQUENCE</scope>
    <source>
        <strain evidence="2">HN-11 Male</strain>
        <tissue evidence="2">Kidney and liver</tissue>
    </source>
</reference>
<organism evidence="2 3">
    <name type="scientific">Eleutherodactylus coqui</name>
    <name type="common">Puerto Rican coqui</name>
    <dbReference type="NCBI Taxonomy" id="57060"/>
    <lineage>
        <taxon>Eukaryota</taxon>
        <taxon>Metazoa</taxon>
        <taxon>Chordata</taxon>
        <taxon>Craniata</taxon>
        <taxon>Vertebrata</taxon>
        <taxon>Euteleostomi</taxon>
        <taxon>Amphibia</taxon>
        <taxon>Batrachia</taxon>
        <taxon>Anura</taxon>
        <taxon>Neobatrachia</taxon>
        <taxon>Hyloidea</taxon>
        <taxon>Eleutherodactylidae</taxon>
        <taxon>Eleutherodactylinae</taxon>
        <taxon>Eleutherodactylus</taxon>
        <taxon>Eleutherodactylus</taxon>
    </lineage>
</organism>
<proteinExistence type="predicted"/>
<protein>
    <submittedName>
        <fullName evidence="2">Uncharacterized protein</fullName>
    </submittedName>
</protein>
<gene>
    <name evidence="2" type="ORF">GDO78_022462</name>
</gene>
<feature type="chain" id="PRO_5035209409" evidence="1">
    <location>
        <begin position="20"/>
        <end position="99"/>
    </location>
</feature>
<dbReference type="OrthoDB" id="9906952at2759"/>
<keyword evidence="3" id="KW-1185">Reference proteome</keyword>
<evidence type="ECO:0000256" key="1">
    <source>
        <dbReference type="SAM" id="SignalP"/>
    </source>
</evidence>
<accession>A0A8J6E7J8</accession>